<name>A0A9X3Z3Z0_9BACL</name>
<dbReference type="InterPro" id="IPR046490">
    <property type="entry name" value="DUF6583"/>
</dbReference>
<reference evidence="2" key="1">
    <citation type="submission" date="2022-12" db="EMBL/GenBank/DDBJ databases">
        <title>Draft genome sequence of the thermophilic strain Brevibacillus thermoruber HT42, isolated from Los Humeros, Puebla, Mexico, with biotechnological potential.</title>
        <authorList>
            <person name="Lara Sanchez J."/>
            <person name="Solis Palacios R."/>
            <person name="Bustos Baena A.S."/>
            <person name="Ruz Baez A.E."/>
            <person name="Espinosa Luna G."/>
            <person name="Oliart Ros R.M."/>
        </authorList>
    </citation>
    <scope>NUCLEOTIDE SEQUENCE</scope>
    <source>
        <strain evidence="2">HT42</strain>
    </source>
</reference>
<sequence length="553" mass="62077">METTTNVNPPRKRFNKTLLVIGAAGIAVLGGLGTAYAKLDLFKSAKTVYLEAEANNFAQLSDDFSQSFNEYEEYIKPYLEKPVHSTTELSQIAVDGTPADPQAEKILDLLKSAKLVIQSNADESKRQQSGGVEVHLKDRKLLTLEYVFDDTKMGFRLPDFYPKYGYVDLKDRDTIKARYGEELPKRLITSRDLYEALKVSRDEVASVLKPYALLYAESLKDSQVTINKNSSFSEEGYQTSAREVTVTFTDEEGKALLTKIAEKAKADDKLFDLIYGRYHNVAVLLKDSGYPDVQELSKEEFKKEYVKVFDDMLAEWKKTASTNDQLKMVVLINSDDEILSRKLVITGEQGKEEQNFWHSVAFANGADTYRRYSLFVDDDGQKGEMTFRYKGTTHSDKTTGTIGFLFNAEPEVKLDLSTTFETSKQDKKETGSYDFKLNLKSADQPDDIALSGRITTSMTKTDSERDSEGTIKVNFDKAAPDMPKGISLNVKVKEAFGKPLSIPAMTPDNAVNIATVTDEEIMAIQQEVADAAQSFMMKHQDLFQELMPAVPMQ</sequence>
<evidence type="ECO:0000313" key="3">
    <source>
        <dbReference type="Proteomes" id="UP001151071"/>
    </source>
</evidence>
<dbReference type="AlphaFoldDB" id="A0A9X3Z3Z0"/>
<organism evidence="2 3">
    <name type="scientific">Brevibacillus thermoruber</name>
    <dbReference type="NCBI Taxonomy" id="33942"/>
    <lineage>
        <taxon>Bacteria</taxon>
        <taxon>Bacillati</taxon>
        <taxon>Bacillota</taxon>
        <taxon>Bacilli</taxon>
        <taxon>Bacillales</taxon>
        <taxon>Paenibacillaceae</taxon>
        <taxon>Brevibacillus</taxon>
    </lineage>
</organism>
<keyword evidence="3" id="KW-1185">Reference proteome</keyword>
<comment type="caution">
    <text evidence="2">The sequence shown here is derived from an EMBL/GenBank/DDBJ whole genome shotgun (WGS) entry which is preliminary data.</text>
</comment>
<proteinExistence type="predicted"/>
<gene>
    <name evidence="2" type="ORF">O3V59_12820</name>
</gene>
<accession>A0A9X3Z3Z0</accession>
<evidence type="ECO:0000259" key="1">
    <source>
        <dbReference type="Pfam" id="PF20224"/>
    </source>
</evidence>
<dbReference type="RefSeq" id="WP_271140281.1">
    <property type="nucleotide sequence ID" value="NZ_JAPYYP010000015.1"/>
</dbReference>
<protein>
    <recommendedName>
        <fullName evidence="1">DUF6583 domain-containing protein</fullName>
    </recommendedName>
</protein>
<dbReference type="EMBL" id="JAPYYP010000015">
    <property type="protein sequence ID" value="MDA5109248.1"/>
    <property type="molecule type" value="Genomic_DNA"/>
</dbReference>
<dbReference type="Pfam" id="PF20224">
    <property type="entry name" value="DUF6583"/>
    <property type="match status" value="1"/>
</dbReference>
<dbReference type="Proteomes" id="UP001151071">
    <property type="component" value="Unassembled WGS sequence"/>
</dbReference>
<feature type="domain" description="DUF6583" evidence="1">
    <location>
        <begin position="26"/>
        <end position="331"/>
    </location>
</feature>
<evidence type="ECO:0000313" key="2">
    <source>
        <dbReference type="EMBL" id="MDA5109248.1"/>
    </source>
</evidence>